<dbReference type="RefSeq" id="WP_132076752.1">
    <property type="nucleotide sequence ID" value="NZ_SLUI01000003.1"/>
</dbReference>
<dbReference type="Pfam" id="PF02633">
    <property type="entry name" value="Creatininase"/>
    <property type="match status" value="1"/>
</dbReference>
<comment type="caution">
    <text evidence="6">The sequence shown here is derived from an EMBL/GenBank/DDBJ whole genome shotgun (WGS) entry which is preliminary data.</text>
</comment>
<dbReference type="SUPFAM" id="SSF102215">
    <property type="entry name" value="Creatininase"/>
    <property type="match status" value="1"/>
</dbReference>
<sequence>MSEHAVLWEELTLDDALELAEKRGIIIVPVATTEAHGNHLPLGTDTYTAEWIALEISRKTGLPALVPTPVRAGASPTFHYDRNGDPVPGTLAVSHSTLHAFLKDIIRGLWTSGFRKVIIIQGHGQEPNLQVITQEVATELRRENKSVFIAAATYWELAAETLRREVTTPFYHSGEEETSNVLFVRPELVKLEKSIGKELVPLIDKSLLKKSITQDETETFQVFDIAQMIPIPEPGHRSAAGIGTTEQIKSATAEKGEKVLNRAVERYLDLIRDLEENYAPQEVPGSDVKQRPAAKRFAVNY</sequence>
<name>A0A4R1Q9R1_9FIRM</name>
<dbReference type="Proteomes" id="UP000295063">
    <property type="component" value="Unassembled WGS sequence"/>
</dbReference>
<dbReference type="OrthoDB" id="9801445at2"/>
<dbReference type="InterPro" id="IPR024087">
    <property type="entry name" value="Creatininase-like_sf"/>
</dbReference>
<accession>A0A4R1Q9R1</accession>
<keyword evidence="3 6" id="KW-0378">Hydrolase</keyword>
<evidence type="ECO:0000313" key="6">
    <source>
        <dbReference type="EMBL" id="TCL38657.1"/>
    </source>
</evidence>
<comment type="cofactor">
    <cofactor evidence="1">
        <name>Zn(2+)</name>
        <dbReference type="ChEBI" id="CHEBI:29105"/>
    </cofactor>
</comment>
<dbReference type="PANTHER" id="PTHR35005:SF1">
    <property type="entry name" value="2-AMINO-5-FORMYLAMINO-6-RIBOSYLAMINOPYRIMIDIN-4(3H)-ONE 5'-MONOPHOSPHATE DEFORMYLASE"/>
    <property type="match status" value="1"/>
</dbReference>
<dbReference type="GO" id="GO:0009231">
    <property type="term" value="P:riboflavin biosynthetic process"/>
    <property type="evidence" value="ECO:0007669"/>
    <property type="project" value="TreeGrafter"/>
</dbReference>
<keyword evidence="2" id="KW-0479">Metal-binding</keyword>
<proteinExistence type="inferred from homology"/>
<evidence type="ECO:0000256" key="1">
    <source>
        <dbReference type="ARBA" id="ARBA00001947"/>
    </source>
</evidence>
<dbReference type="EMBL" id="SLUI01000003">
    <property type="protein sequence ID" value="TCL38657.1"/>
    <property type="molecule type" value="Genomic_DNA"/>
</dbReference>
<dbReference type="AlphaFoldDB" id="A0A4R1Q9R1"/>
<dbReference type="Gene3D" id="3.40.50.10310">
    <property type="entry name" value="Creatininase"/>
    <property type="match status" value="1"/>
</dbReference>
<comment type="similarity">
    <text evidence="5">Belongs to the creatininase superfamily.</text>
</comment>
<gene>
    <name evidence="6" type="ORF">EV210_103131</name>
</gene>
<keyword evidence="7" id="KW-1185">Reference proteome</keyword>
<dbReference type="GO" id="GO:0046872">
    <property type="term" value="F:metal ion binding"/>
    <property type="evidence" value="ECO:0007669"/>
    <property type="project" value="UniProtKB-KW"/>
</dbReference>
<keyword evidence="4" id="KW-0862">Zinc</keyword>
<dbReference type="PANTHER" id="PTHR35005">
    <property type="entry name" value="3-DEHYDRO-SCYLLO-INOSOSE HYDROLASE"/>
    <property type="match status" value="1"/>
</dbReference>
<dbReference type="InterPro" id="IPR003785">
    <property type="entry name" value="Creatininase/forma_Hydrolase"/>
</dbReference>
<evidence type="ECO:0000313" key="7">
    <source>
        <dbReference type="Proteomes" id="UP000295063"/>
    </source>
</evidence>
<evidence type="ECO:0000256" key="5">
    <source>
        <dbReference type="ARBA" id="ARBA00024029"/>
    </source>
</evidence>
<evidence type="ECO:0000256" key="2">
    <source>
        <dbReference type="ARBA" id="ARBA00022723"/>
    </source>
</evidence>
<evidence type="ECO:0000256" key="4">
    <source>
        <dbReference type="ARBA" id="ARBA00022833"/>
    </source>
</evidence>
<organism evidence="6 7">
    <name type="scientific">Anaerospora hongkongensis</name>
    <dbReference type="NCBI Taxonomy" id="244830"/>
    <lineage>
        <taxon>Bacteria</taxon>
        <taxon>Bacillati</taxon>
        <taxon>Bacillota</taxon>
        <taxon>Negativicutes</taxon>
        <taxon>Selenomonadales</taxon>
        <taxon>Sporomusaceae</taxon>
        <taxon>Anaerospora</taxon>
    </lineage>
</organism>
<evidence type="ECO:0000256" key="3">
    <source>
        <dbReference type="ARBA" id="ARBA00022801"/>
    </source>
</evidence>
<reference evidence="6 7" key="1">
    <citation type="submission" date="2019-03" db="EMBL/GenBank/DDBJ databases">
        <title>Genomic Encyclopedia of Type Strains, Phase IV (KMG-IV): sequencing the most valuable type-strain genomes for metagenomic binning, comparative biology and taxonomic classification.</title>
        <authorList>
            <person name="Goeker M."/>
        </authorList>
    </citation>
    <scope>NUCLEOTIDE SEQUENCE [LARGE SCALE GENOMIC DNA]</scope>
    <source>
        <strain evidence="6 7">DSM 15969</strain>
    </source>
</reference>
<dbReference type="GO" id="GO:0016811">
    <property type="term" value="F:hydrolase activity, acting on carbon-nitrogen (but not peptide) bonds, in linear amides"/>
    <property type="evidence" value="ECO:0007669"/>
    <property type="project" value="TreeGrafter"/>
</dbReference>
<protein>
    <submittedName>
        <fullName evidence="6">Creatinine amidohydrolase/Fe(II)-dependent formamide hydrolase-like protein</fullName>
    </submittedName>
</protein>